<dbReference type="PANTHER" id="PTHR43045:SF2">
    <property type="entry name" value="INNER MEMBRANE METABOLITE TRANSPORT PROTEIN YHJE"/>
    <property type="match status" value="1"/>
</dbReference>
<reference evidence="10" key="1">
    <citation type="submission" date="2016-10" db="EMBL/GenBank/DDBJ databases">
        <authorList>
            <person name="Varghese N."/>
            <person name="Submissions S."/>
        </authorList>
    </citation>
    <scope>NUCLEOTIDE SEQUENCE [LARGE SCALE GENOMIC DNA]</scope>
    <source>
        <strain evidence="10">CGMCC 4.2126</strain>
    </source>
</reference>
<evidence type="ECO:0000256" key="4">
    <source>
        <dbReference type="ARBA" id="ARBA00022692"/>
    </source>
</evidence>
<evidence type="ECO:0000256" key="6">
    <source>
        <dbReference type="ARBA" id="ARBA00023136"/>
    </source>
</evidence>
<protein>
    <submittedName>
        <fullName evidence="9">Predicted arabinose efflux permease, MFS family</fullName>
    </submittedName>
</protein>
<feature type="transmembrane region" description="Helical" evidence="7">
    <location>
        <begin position="287"/>
        <end position="306"/>
    </location>
</feature>
<dbReference type="PANTHER" id="PTHR43045">
    <property type="entry name" value="SHIKIMATE TRANSPORTER"/>
    <property type="match status" value="1"/>
</dbReference>
<keyword evidence="4 7" id="KW-0812">Transmembrane</keyword>
<keyword evidence="6 7" id="KW-0472">Membrane</keyword>
<dbReference type="AlphaFoldDB" id="A0A1I4F9D8"/>
<feature type="transmembrane region" description="Helical" evidence="7">
    <location>
        <begin position="65"/>
        <end position="86"/>
    </location>
</feature>
<accession>A0A1I4F9D8</accession>
<evidence type="ECO:0000256" key="2">
    <source>
        <dbReference type="ARBA" id="ARBA00022448"/>
    </source>
</evidence>
<evidence type="ECO:0000256" key="3">
    <source>
        <dbReference type="ARBA" id="ARBA00022475"/>
    </source>
</evidence>
<feature type="transmembrane region" description="Helical" evidence="7">
    <location>
        <begin position="413"/>
        <end position="431"/>
    </location>
</feature>
<dbReference type="Gene3D" id="1.20.1250.20">
    <property type="entry name" value="MFS general substrate transporter like domains"/>
    <property type="match status" value="2"/>
</dbReference>
<feature type="transmembrane region" description="Helical" evidence="7">
    <location>
        <begin position="39"/>
        <end position="59"/>
    </location>
</feature>
<dbReference type="InterPro" id="IPR036259">
    <property type="entry name" value="MFS_trans_sf"/>
</dbReference>
<evidence type="ECO:0000313" key="10">
    <source>
        <dbReference type="Proteomes" id="UP000199111"/>
    </source>
</evidence>
<dbReference type="InterPro" id="IPR020846">
    <property type="entry name" value="MFS_dom"/>
</dbReference>
<feature type="transmembrane region" description="Helical" evidence="7">
    <location>
        <begin position="390"/>
        <end position="407"/>
    </location>
</feature>
<evidence type="ECO:0000256" key="1">
    <source>
        <dbReference type="ARBA" id="ARBA00004651"/>
    </source>
</evidence>
<feature type="transmembrane region" description="Helical" evidence="7">
    <location>
        <begin position="201"/>
        <end position="220"/>
    </location>
</feature>
<dbReference type="SUPFAM" id="SSF103473">
    <property type="entry name" value="MFS general substrate transporter"/>
    <property type="match status" value="1"/>
</dbReference>
<dbReference type="RefSeq" id="WP_093892151.1">
    <property type="nucleotide sequence ID" value="NZ_FOQY01000059.1"/>
</dbReference>
<evidence type="ECO:0000313" key="9">
    <source>
        <dbReference type="EMBL" id="SFL14129.1"/>
    </source>
</evidence>
<feature type="domain" description="Major facilitator superfamily (MFS) profile" evidence="8">
    <location>
        <begin position="24"/>
        <end position="435"/>
    </location>
</feature>
<dbReference type="EMBL" id="FOQY01000059">
    <property type="protein sequence ID" value="SFL14129.1"/>
    <property type="molecule type" value="Genomic_DNA"/>
</dbReference>
<feature type="transmembrane region" description="Helical" evidence="7">
    <location>
        <begin position="125"/>
        <end position="149"/>
    </location>
</feature>
<proteinExistence type="predicted"/>
<feature type="transmembrane region" description="Helical" evidence="7">
    <location>
        <begin position="344"/>
        <end position="369"/>
    </location>
</feature>
<dbReference type="GO" id="GO:0005886">
    <property type="term" value="C:plasma membrane"/>
    <property type="evidence" value="ECO:0007669"/>
    <property type="project" value="UniProtKB-SubCell"/>
</dbReference>
<dbReference type="GO" id="GO:0022857">
    <property type="term" value="F:transmembrane transporter activity"/>
    <property type="evidence" value="ECO:0007669"/>
    <property type="project" value="InterPro"/>
</dbReference>
<dbReference type="InterPro" id="IPR011701">
    <property type="entry name" value="MFS"/>
</dbReference>
<name>A0A1I4F9D8_9ACTN</name>
<keyword evidence="5 7" id="KW-1133">Transmembrane helix</keyword>
<evidence type="ECO:0000256" key="5">
    <source>
        <dbReference type="ARBA" id="ARBA00022989"/>
    </source>
</evidence>
<dbReference type="Proteomes" id="UP000199111">
    <property type="component" value="Unassembled WGS sequence"/>
</dbReference>
<evidence type="ECO:0000256" key="7">
    <source>
        <dbReference type="SAM" id="Phobius"/>
    </source>
</evidence>
<keyword evidence="10" id="KW-1185">Reference proteome</keyword>
<gene>
    <name evidence="9" type="ORF">SAMN05216275_1595</name>
</gene>
<sequence>MTRIDTSDGGPDTATPTPAEASRVAKAAFIGTTIEWYDFYIYASTATLVFGTQFFPAMSPVAATLASFATIAVAFIARPIGGLIFAHYGDRVGRKTTLIASLMLMGISTMLVGVLPTYATAGALAPALLVLLRFVQGAAVGGEWGGAILMATEFAPPGKRARLSSWAQQGVTAGLALSTAVLLAVTLLVPKETYVEWVWRLPFLSSAVLIVVGLVMRLRLDESPVFQAGKKTGDTAGTRLPIATLLRESRRAVVLATLAYVTVSATFYVAFVFLLSHATGPLKISQAAALTAVLLSAGAYSIGLRLSAGVADKRGRRTALLMGFCGILVVVFPSIALIETGSPVLFTVGLALLAFPVGCAYAPIGVYFAELFPTATRYSGITAANQGGSLLGAAVAPFIAIALYSAVGMYAVGAYVVLVTIISAAAVWALGETRHLNLER</sequence>
<organism evidence="9 10">
    <name type="scientific">Streptosporangium canum</name>
    <dbReference type="NCBI Taxonomy" id="324952"/>
    <lineage>
        <taxon>Bacteria</taxon>
        <taxon>Bacillati</taxon>
        <taxon>Actinomycetota</taxon>
        <taxon>Actinomycetes</taxon>
        <taxon>Streptosporangiales</taxon>
        <taxon>Streptosporangiaceae</taxon>
        <taxon>Streptosporangium</taxon>
    </lineage>
</organism>
<feature type="transmembrane region" description="Helical" evidence="7">
    <location>
        <begin position="252"/>
        <end position="275"/>
    </location>
</feature>
<comment type="subcellular location">
    <subcellularLocation>
        <location evidence="1">Cell membrane</location>
        <topology evidence="1">Multi-pass membrane protein</topology>
    </subcellularLocation>
</comment>
<keyword evidence="3" id="KW-1003">Cell membrane</keyword>
<keyword evidence="2" id="KW-0813">Transport</keyword>
<dbReference type="PROSITE" id="PS50850">
    <property type="entry name" value="MFS"/>
    <property type="match status" value="1"/>
</dbReference>
<feature type="transmembrane region" description="Helical" evidence="7">
    <location>
        <begin position="318"/>
        <end position="338"/>
    </location>
</feature>
<evidence type="ECO:0000259" key="8">
    <source>
        <dbReference type="PROSITE" id="PS50850"/>
    </source>
</evidence>
<feature type="transmembrane region" description="Helical" evidence="7">
    <location>
        <begin position="98"/>
        <end position="119"/>
    </location>
</feature>
<feature type="transmembrane region" description="Helical" evidence="7">
    <location>
        <begin position="170"/>
        <end position="189"/>
    </location>
</feature>
<dbReference type="Pfam" id="PF07690">
    <property type="entry name" value="MFS_1"/>
    <property type="match status" value="1"/>
</dbReference>
<dbReference type="GeneID" id="96303662"/>